<dbReference type="InterPro" id="IPR027417">
    <property type="entry name" value="P-loop_NTPase"/>
</dbReference>
<dbReference type="GO" id="GO:0004385">
    <property type="term" value="F:GMP kinase activity"/>
    <property type="evidence" value="ECO:0007669"/>
    <property type="project" value="UniProtKB-UniRule"/>
</dbReference>
<evidence type="ECO:0000256" key="13">
    <source>
        <dbReference type="HAMAP-Rule" id="MF_00328"/>
    </source>
</evidence>
<protein>
    <recommendedName>
        <fullName evidence="5 13">Guanylate kinase</fullName>
        <ecNumber evidence="4 13">2.7.4.8</ecNumber>
    </recommendedName>
    <alternativeName>
        <fullName evidence="11 13">GMP kinase</fullName>
    </alternativeName>
</protein>
<dbReference type="NCBIfam" id="TIGR03263">
    <property type="entry name" value="guanyl_kin"/>
    <property type="match status" value="1"/>
</dbReference>
<evidence type="ECO:0000256" key="4">
    <source>
        <dbReference type="ARBA" id="ARBA00012961"/>
    </source>
</evidence>
<dbReference type="Gene3D" id="3.40.50.300">
    <property type="entry name" value="P-loop containing nucleotide triphosphate hydrolases"/>
    <property type="match status" value="1"/>
</dbReference>
<dbReference type="EMBL" id="CP033169">
    <property type="protein sequence ID" value="AYO30399.1"/>
    <property type="molecule type" value="Genomic_DNA"/>
</dbReference>
<feature type="domain" description="Guanylate kinase-like" evidence="14">
    <location>
        <begin position="5"/>
        <end position="183"/>
    </location>
</feature>
<dbReference type="PROSITE" id="PS00856">
    <property type="entry name" value="GUANYLATE_KINASE_1"/>
    <property type="match status" value="1"/>
</dbReference>
<evidence type="ECO:0000256" key="10">
    <source>
        <dbReference type="ARBA" id="ARBA00022840"/>
    </source>
</evidence>
<dbReference type="GO" id="GO:0005829">
    <property type="term" value="C:cytosol"/>
    <property type="evidence" value="ECO:0007669"/>
    <property type="project" value="TreeGrafter"/>
</dbReference>
<comment type="catalytic activity">
    <reaction evidence="12 13">
        <text>GMP + ATP = GDP + ADP</text>
        <dbReference type="Rhea" id="RHEA:20780"/>
        <dbReference type="ChEBI" id="CHEBI:30616"/>
        <dbReference type="ChEBI" id="CHEBI:58115"/>
        <dbReference type="ChEBI" id="CHEBI:58189"/>
        <dbReference type="ChEBI" id="CHEBI:456216"/>
        <dbReference type="EC" id="2.7.4.8"/>
    </reaction>
</comment>
<gene>
    <name evidence="13" type="primary">gmk</name>
    <name evidence="15" type="ORF">D2962_06980</name>
</gene>
<dbReference type="RefSeq" id="WP_122014582.1">
    <property type="nucleotide sequence ID" value="NZ_CP033169.1"/>
</dbReference>
<dbReference type="EC" id="2.7.4.8" evidence="4 13"/>
<dbReference type="KEGG" id="bacg:D2962_06980"/>
<dbReference type="Proteomes" id="UP000280960">
    <property type="component" value="Chromosome"/>
</dbReference>
<comment type="similarity">
    <text evidence="3 13">Belongs to the guanylate kinase family.</text>
</comment>
<comment type="subcellular location">
    <subcellularLocation>
        <location evidence="2 13">Cytoplasm</location>
    </subcellularLocation>
</comment>
<evidence type="ECO:0000256" key="2">
    <source>
        <dbReference type="ARBA" id="ARBA00004496"/>
    </source>
</evidence>
<dbReference type="PANTHER" id="PTHR23117">
    <property type="entry name" value="GUANYLATE KINASE-RELATED"/>
    <property type="match status" value="1"/>
</dbReference>
<dbReference type="HAMAP" id="MF_00328">
    <property type="entry name" value="Guanylate_kinase"/>
    <property type="match status" value="1"/>
</dbReference>
<dbReference type="InterPro" id="IPR008144">
    <property type="entry name" value="Guanylate_kin-like_dom"/>
</dbReference>
<evidence type="ECO:0000256" key="6">
    <source>
        <dbReference type="ARBA" id="ARBA00022490"/>
    </source>
</evidence>
<keyword evidence="16" id="KW-1185">Reference proteome</keyword>
<evidence type="ECO:0000256" key="9">
    <source>
        <dbReference type="ARBA" id="ARBA00022777"/>
    </source>
</evidence>
<sequence>MKRQGMLIVVSGPSGAGKGTLCNLLLKRDRNLTLSVSVTTRLPREGEKEGVNYFFTSVDDFQRKIRNNEFLEWAIVYNNYYGTPREFVEKQIEDGRDVILEIDIQGAAQVKKNYPEAVFIFILPPDLEELKSRIIKRGSETVDSFNLRMKSAREELKAIFMYDYAVLNDNLESALLKMQYIVCAERCRVSRNKNLLEFIDGREEFL</sequence>
<dbReference type="Gene3D" id="3.30.63.10">
    <property type="entry name" value="Guanylate Kinase phosphate binding domain"/>
    <property type="match status" value="1"/>
</dbReference>
<dbReference type="GO" id="GO:0005524">
    <property type="term" value="F:ATP binding"/>
    <property type="evidence" value="ECO:0007669"/>
    <property type="project" value="UniProtKB-UniRule"/>
</dbReference>
<keyword evidence="7 13" id="KW-0808">Transferase</keyword>
<dbReference type="InterPro" id="IPR008145">
    <property type="entry name" value="GK/Ca_channel_bsu"/>
</dbReference>
<evidence type="ECO:0000256" key="3">
    <source>
        <dbReference type="ARBA" id="ARBA00005790"/>
    </source>
</evidence>
<evidence type="ECO:0000256" key="5">
    <source>
        <dbReference type="ARBA" id="ARBA00016296"/>
    </source>
</evidence>
<evidence type="ECO:0000256" key="1">
    <source>
        <dbReference type="ARBA" id="ARBA00003531"/>
    </source>
</evidence>
<keyword evidence="8 13" id="KW-0547">Nucleotide-binding</keyword>
<name>A0A3G2R4T9_9FIRM</name>
<keyword evidence="10 13" id="KW-0067">ATP-binding</keyword>
<accession>A0A3G2R4T9</accession>
<dbReference type="SMART" id="SM00072">
    <property type="entry name" value="GuKc"/>
    <property type="match status" value="1"/>
</dbReference>
<dbReference type="PANTHER" id="PTHR23117:SF13">
    <property type="entry name" value="GUANYLATE KINASE"/>
    <property type="match status" value="1"/>
</dbReference>
<evidence type="ECO:0000256" key="12">
    <source>
        <dbReference type="ARBA" id="ARBA00048594"/>
    </source>
</evidence>
<evidence type="ECO:0000256" key="11">
    <source>
        <dbReference type="ARBA" id="ARBA00030128"/>
    </source>
</evidence>
<organism evidence="15 16">
    <name type="scientific">Biomaibacter acetigenes</name>
    <dbReference type="NCBI Taxonomy" id="2316383"/>
    <lineage>
        <taxon>Bacteria</taxon>
        <taxon>Bacillati</taxon>
        <taxon>Bacillota</taxon>
        <taxon>Clostridia</taxon>
        <taxon>Thermosediminibacterales</taxon>
        <taxon>Tepidanaerobacteraceae</taxon>
        <taxon>Biomaibacter</taxon>
    </lineage>
</organism>
<evidence type="ECO:0000313" key="16">
    <source>
        <dbReference type="Proteomes" id="UP000280960"/>
    </source>
</evidence>
<evidence type="ECO:0000256" key="8">
    <source>
        <dbReference type="ARBA" id="ARBA00022741"/>
    </source>
</evidence>
<keyword evidence="9 13" id="KW-0418">Kinase</keyword>
<feature type="binding site" evidence="13">
    <location>
        <begin position="12"/>
        <end position="19"/>
    </location>
    <ligand>
        <name>ATP</name>
        <dbReference type="ChEBI" id="CHEBI:30616"/>
    </ligand>
</feature>
<dbReference type="Pfam" id="PF00625">
    <property type="entry name" value="Guanylate_kin"/>
    <property type="match status" value="1"/>
</dbReference>
<dbReference type="CDD" id="cd00071">
    <property type="entry name" value="GMPK"/>
    <property type="match status" value="1"/>
</dbReference>
<evidence type="ECO:0000256" key="7">
    <source>
        <dbReference type="ARBA" id="ARBA00022679"/>
    </source>
</evidence>
<comment type="function">
    <text evidence="1 13">Essential for recycling GMP and indirectly, cGMP.</text>
</comment>
<dbReference type="InterPro" id="IPR020590">
    <property type="entry name" value="Guanylate_kinase_CS"/>
</dbReference>
<dbReference type="InterPro" id="IPR017665">
    <property type="entry name" value="Guanylate_kinase"/>
</dbReference>
<evidence type="ECO:0000313" key="15">
    <source>
        <dbReference type="EMBL" id="AYO30399.1"/>
    </source>
</evidence>
<dbReference type="AlphaFoldDB" id="A0A3G2R4T9"/>
<evidence type="ECO:0000259" key="14">
    <source>
        <dbReference type="PROSITE" id="PS50052"/>
    </source>
</evidence>
<keyword evidence="6 13" id="KW-0963">Cytoplasm</keyword>
<dbReference type="FunFam" id="3.30.63.10:FF:000005">
    <property type="entry name" value="Guanylate kinase"/>
    <property type="match status" value="1"/>
</dbReference>
<proteinExistence type="inferred from homology"/>
<reference evidence="15 16" key="1">
    <citation type="submission" date="2018-10" db="EMBL/GenBank/DDBJ databases">
        <authorList>
            <person name="Zhang X."/>
        </authorList>
    </citation>
    <scope>NUCLEOTIDE SEQUENCE [LARGE SCALE GENOMIC DNA]</scope>
    <source>
        <strain evidence="15 16">SK-G1</strain>
    </source>
</reference>
<dbReference type="PROSITE" id="PS50052">
    <property type="entry name" value="GUANYLATE_KINASE_2"/>
    <property type="match status" value="1"/>
</dbReference>
<dbReference type="SUPFAM" id="SSF52540">
    <property type="entry name" value="P-loop containing nucleoside triphosphate hydrolases"/>
    <property type="match status" value="1"/>
</dbReference>